<dbReference type="AlphaFoldDB" id="G8C1H0"/>
<dbReference type="OrthoDB" id="504689at2759"/>
<dbReference type="InterPro" id="IPR008254">
    <property type="entry name" value="Flavodoxin/NO_synth"/>
</dbReference>
<proteinExistence type="inferred from homology"/>
<feature type="domain" description="Flavodoxin-like" evidence="2">
    <location>
        <begin position="4"/>
        <end position="198"/>
    </location>
</feature>
<evidence type="ECO:0000313" key="4">
    <source>
        <dbReference type="Proteomes" id="UP000005666"/>
    </source>
</evidence>
<dbReference type="InterPro" id="IPR029039">
    <property type="entry name" value="Flavoprotein-like_sf"/>
</dbReference>
<dbReference type="RefSeq" id="XP_003688432.1">
    <property type="nucleotide sequence ID" value="XM_003688384.1"/>
</dbReference>
<dbReference type="eggNOG" id="KOG3135">
    <property type="taxonomic scope" value="Eukaryota"/>
</dbReference>
<keyword evidence="4" id="KW-1185">Reference proteome</keyword>
<dbReference type="Proteomes" id="UP000005666">
    <property type="component" value="Chromosome 15"/>
</dbReference>
<dbReference type="PROSITE" id="PS50902">
    <property type="entry name" value="FLAVODOXIN_LIKE"/>
    <property type="match status" value="1"/>
</dbReference>
<organism evidence="3 4">
    <name type="scientific">Tetrapisispora phaffii (strain ATCC 24235 / CBS 4417 / NBRC 1672 / NRRL Y-8282 / UCD 70-5)</name>
    <name type="common">Yeast</name>
    <name type="synonym">Fabospora phaffii</name>
    <dbReference type="NCBI Taxonomy" id="1071381"/>
    <lineage>
        <taxon>Eukaryota</taxon>
        <taxon>Fungi</taxon>
        <taxon>Dikarya</taxon>
        <taxon>Ascomycota</taxon>
        <taxon>Saccharomycotina</taxon>
        <taxon>Saccharomycetes</taxon>
        <taxon>Saccharomycetales</taxon>
        <taxon>Saccharomycetaceae</taxon>
        <taxon>Tetrapisispora</taxon>
    </lineage>
</organism>
<name>G8C1H0_TETPH</name>
<dbReference type="GO" id="GO:0010181">
    <property type="term" value="F:FMN binding"/>
    <property type="evidence" value="ECO:0007669"/>
    <property type="project" value="InterPro"/>
</dbReference>
<dbReference type="InterPro" id="IPR010089">
    <property type="entry name" value="Flavoprotein_WrbA-like"/>
</dbReference>
<reference evidence="3 4" key="1">
    <citation type="journal article" date="2011" name="Proc. Natl. Acad. Sci. U.S.A.">
        <title>Evolutionary erosion of yeast sex chromosomes by mating-type switching accidents.</title>
        <authorList>
            <person name="Gordon J.L."/>
            <person name="Armisen D."/>
            <person name="Proux-Wera E."/>
            <person name="Oheigeartaigh S.S."/>
            <person name="Byrne K.P."/>
            <person name="Wolfe K.H."/>
        </authorList>
    </citation>
    <scope>NUCLEOTIDE SEQUENCE [LARGE SCALE GENOMIC DNA]</scope>
    <source>
        <strain evidence="4">ATCC 24235 / CBS 4417 / NBRC 1672 / NRRL Y-8282 / UCD 70-5</strain>
    </source>
</reference>
<dbReference type="InterPro" id="IPR005025">
    <property type="entry name" value="FMN_Rdtase-like_dom"/>
</dbReference>
<dbReference type="GO" id="GO:0005737">
    <property type="term" value="C:cytoplasm"/>
    <property type="evidence" value="ECO:0007669"/>
    <property type="project" value="EnsemblFungi"/>
</dbReference>
<dbReference type="FunFam" id="3.40.50.360:FF:000001">
    <property type="entry name" value="NAD(P)H dehydrogenase (Quinone) FQR1-like"/>
    <property type="match status" value="1"/>
</dbReference>
<dbReference type="PANTHER" id="PTHR30546:SF23">
    <property type="entry name" value="FLAVOPROTEIN-LIKE PROTEIN YCP4-RELATED"/>
    <property type="match status" value="1"/>
</dbReference>
<dbReference type="HOGENOM" id="CLU_051402_0_0_1"/>
<accession>G8C1H0</accession>
<dbReference type="OMA" id="HGMPYIP"/>
<gene>
    <name evidence="3" type="primary">TPHA0O00260</name>
    <name evidence="3" type="ordered locus">TPHA_0O00260</name>
</gene>
<dbReference type="GO" id="GO:0032126">
    <property type="term" value="C:eisosome"/>
    <property type="evidence" value="ECO:0007669"/>
    <property type="project" value="EnsemblFungi"/>
</dbReference>
<dbReference type="KEGG" id="tpf:TPHA_0O00260"/>
<comment type="similarity">
    <text evidence="1">Belongs to the WrbA family.</text>
</comment>
<dbReference type="GeneID" id="11530693"/>
<evidence type="ECO:0000259" key="2">
    <source>
        <dbReference type="PROSITE" id="PS50902"/>
    </source>
</evidence>
<dbReference type="Gene3D" id="3.40.50.360">
    <property type="match status" value="1"/>
</dbReference>
<dbReference type="NCBIfam" id="TIGR01755">
    <property type="entry name" value="flav_wrbA"/>
    <property type="match status" value="1"/>
</dbReference>
<dbReference type="SUPFAM" id="SSF52218">
    <property type="entry name" value="Flavoproteins"/>
    <property type="match status" value="1"/>
</dbReference>
<dbReference type="STRING" id="1071381.G8C1H0"/>
<dbReference type="EMBL" id="HE612870">
    <property type="protein sequence ID" value="CCE65998.1"/>
    <property type="molecule type" value="Genomic_DNA"/>
</dbReference>
<dbReference type="GO" id="GO:0003955">
    <property type="term" value="F:NAD(P)H dehydrogenase (quinone) activity"/>
    <property type="evidence" value="ECO:0007669"/>
    <property type="project" value="InterPro"/>
</dbReference>
<evidence type="ECO:0000256" key="1">
    <source>
        <dbReference type="ARBA" id="ARBA00006961"/>
    </source>
</evidence>
<dbReference type="PANTHER" id="PTHR30546">
    <property type="entry name" value="FLAVODOXIN-RELATED PROTEIN WRBA-RELATED"/>
    <property type="match status" value="1"/>
</dbReference>
<protein>
    <recommendedName>
        <fullName evidence="2">Flavodoxin-like domain-containing protein</fullName>
    </recommendedName>
</protein>
<dbReference type="GO" id="GO:0005886">
    <property type="term" value="C:plasma membrane"/>
    <property type="evidence" value="ECO:0007669"/>
    <property type="project" value="EnsemblFungi"/>
</dbReference>
<dbReference type="NCBIfam" id="NF002999">
    <property type="entry name" value="PRK03767.1"/>
    <property type="match status" value="1"/>
</dbReference>
<dbReference type="Pfam" id="PF03358">
    <property type="entry name" value="FMN_red"/>
    <property type="match status" value="1"/>
</dbReference>
<dbReference type="GO" id="GO:0160020">
    <property type="term" value="P:positive regulation of ferroptosis"/>
    <property type="evidence" value="ECO:0007669"/>
    <property type="project" value="EnsemblFungi"/>
</dbReference>
<sequence length="252" mass="28065">MTKIAIITYSTYGHVDTLAKEIQKSIQDASKGFNDDVVDLFRLEETLSDDVLQAMHAPEKDASVPVIKVEDLINYDAFVFGIPTRFGSAPAQWLHFWDQTSSLWAQGQLYGKMASFFLSSGTYGGGLESTVRNTLSYLVHHGIIYVPLGYKNAFAELSNTEEVHGGTPWGATTLADTDGSRQPSDLELRIANIQGKTFYETVKRFAGESTEVQKKEKKTKITALQTVEKQAKKKEEKKEESKNFLTACCTLM</sequence>
<evidence type="ECO:0000313" key="3">
    <source>
        <dbReference type="EMBL" id="CCE65998.1"/>
    </source>
</evidence>